<keyword evidence="3" id="KW-1185">Reference proteome</keyword>
<feature type="transmembrane region" description="Helical" evidence="1">
    <location>
        <begin position="24"/>
        <end position="46"/>
    </location>
</feature>
<evidence type="ECO:0000256" key="1">
    <source>
        <dbReference type="SAM" id="Phobius"/>
    </source>
</evidence>
<dbReference type="AlphaFoldDB" id="A0A8S1RBZ3"/>
<accession>A0A8S1RBZ3</accession>
<organism evidence="2 3">
    <name type="scientific">Paramecium sonneborni</name>
    <dbReference type="NCBI Taxonomy" id="65129"/>
    <lineage>
        <taxon>Eukaryota</taxon>
        <taxon>Sar</taxon>
        <taxon>Alveolata</taxon>
        <taxon>Ciliophora</taxon>
        <taxon>Intramacronucleata</taxon>
        <taxon>Oligohymenophorea</taxon>
        <taxon>Peniculida</taxon>
        <taxon>Parameciidae</taxon>
        <taxon>Paramecium</taxon>
    </lineage>
</organism>
<dbReference type="EMBL" id="CAJJDN010000149">
    <property type="protein sequence ID" value="CAD8124155.1"/>
    <property type="molecule type" value="Genomic_DNA"/>
</dbReference>
<gene>
    <name evidence="2" type="ORF">PSON_ATCC_30995.1.T1490099</name>
</gene>
<evidence type="ECO:0008006" key="4">
    <source>
        <dbReference type="Google" id="ProtNLM"/>
    </source>
</evidence>
<name>A0A8S1RBZ3_9CILI</name>
<protein>
    <recommendedName>
        <fullName evidence="4">Transmembrane protein</fullName>
    </recommendedName>
</protein>
<proteinExistence type="predicted"/>
<sequence>MNSYTLTFNSQDLELKYQETRKGFTLPVFKGISIISFIICVIRTIISSVTNQFIYAFIFLGLGITVIISHFIIRSLQKQWIDYYLFTINHILMLYQITVNHSYDFQESFIFGQVMMTLHIIIILISDFKYAIIQIINNLIIKIVIAELSNGDLPVITYLYTILIALMAMFVIQRINRQYRQSFLFIIQDYQKEKFIPLLFDNPFAIFTFDQNNLSFQVLQSNFDQFPQFNPLNNNQNNLKAFLRNYKLNDIKFEDFLYKRTKEYTQDNSIINKELLLNHQKFKNQNIVVKFSEFKVADLTFVIIMDQKQKLINSQSEKIQYLCSWIQICSKSLAKFFKIQMTLTQQAQFNQNQFYKIEMKYISMINKLSQQIENNLSYCKIQNKMKQIFSFYESQYNIKIQCEYRISSDYTIITNTQLFNQLLFDLMKLLTKMNKTCVHFILQEQLQFLDILICINQLQTFNTELMKKNQFRRALKIIGPFDQTIFNSENIIIRIYKNMEILQELKPFNYQ</sequence>
<feature type="transmembrane region" description="Helical" evidence="1">
    <location>
        <begin position="110"/>
        <end position="132"/>
    </location>
</feature>
<evidence type="ECO:0000313" key="3">
    <source>
        <dbReference type="Proteomes" id="UP000692954"/>
    </source>
</evidence>
<reference evidence="2" key="1">
    <citation type="submission" date="2021-01" db="EMBL/GenBank/DDBJ databases">
        <authorList>
            <consortium name="Genoscope - CEA"/>
            <person name="William W."/>
        </authorList>
    </citation>
    <scope>NUCLEOTIDE SEQUENCE</scope>
</reference>
<keyword evidence="1" id="KW-1133">Transmembrane helix</keyword>
<evidence type="ECO:0000313" key="2">
    <source>
        <dbReference type="EMBL" id="CAD8124155.1"/>
    </source>
</evidence>
<comment type="caution">
    <text evidence="2">The sequence shown here is derived from an EMBL/GenBank/DDBJ whole genome shotgun (WGS) entry which is preliminary data.</text>
</comment>
<keyword evidence="1" id="KW-0472">Membrane</keyword>
<dbReference type="OrthoDB" id="10343083at2759"/>
<feature type="transmembrane region" description="Helical" evidence="1">
    <location>
        <begin position="52"/>
        <end position="73"/>
    </location>
</feature>
<feature type="transmembrane region" description="Helical" evidence="1">
    <location>
        <begin position="80"/>
        <end position="98"/>
    </location>
</feature>
<keyword evidence="1" id="KW-0812">Transmembrane</keyword>
<feature type="transmembrane region" description="Helical" evidence="1">
    <location>
        <begin position="153"/>
        <end position="172"/>
    </location>
</feature>
<dbReference type="Proteomes" id="UP000692954">
    <property type="component" value="Unassembled WGS sequence"/>
</dbReference>